<keyword evidence="2" id="KW-1185">Reference proteome</keyword>
<gene>
    <name evidence="1" type="ORF">SAMN05216490_3481</name>
</gene>
<evidence type="ECO:0000313" key="1">
    <source>
        <dbReference type="EMBL" id="SDT43852.1"/>
    </source>
</evidence>
<dbReference type="Pfam" id="PF10987">
    <property type="entry name" value="DUF2806"/>
    <property type="match status" value="1"/>
</dbReference>
<dbReference type="OrthoDB" id="886161at2"/>
<evidence type="ECO:0008006" key="3">
    <source>
        <dbReference type="Google" id="ProtNLM"/>
    </source>
</evidence>
<name>A0A1H2ADM5_MUCMA</name>
<proteinExistence type="predicted"/>
<reference evidence="1 2" key="1">
    <citation type="submission" date="2016-10" db="EMBL/GenBank/DDBJ databases">
        <authorList>
            <person name="de Groot N.N."/>
        </authorList>
    </citation>
    <scope>NUCLEOTIDE SEQUENCE [LARGE SCALE GENOMIC DNA]</scope>
    <source>
        <strain evidence="1 2">MP1X4</strain>
    </source>
</reference>
<dbReference type="EMBL" id="LT629740">
    <property type="protein sequence ID" value="SDT43852.1"/>
    <property type="molecule type" value="Genomic_DNA"/>
</dbReference>
<dbReference type="RefSeq" id="WP_091375704.1">
    <property type="nucleotide sequence ID" value="NZ_LT629740.1"/>
</dbReference>
<dbReference type="InterPro" id="IPR021254">
    <property type="entry name" value="DUF2806"/>
</dbReference>
<protein>
    <recommendedName>
        <fullName evidence="3">DUF2806 domain-containing protein</fullName>
    </recommendedName>
</protein>
<dbReference type="STRING" id="652787.SAMN05216490_3481"/>
<accession>A0A1H2ADM5</accession>
<organism evidence="1 2">
    <name type="scientific">Mucilaginibacter mallensis</name>
    <dbReference type="NCBI Taxonomy" id="652787"/>
    <lineage>
        <taxon>Bacteria</taxon>
        <taxon>Pseudomonadati</taxon>
        <taxon>Bacteroidota</taxon>
        <taxon>Sphingobacteriia</taxon>
        <taxon>Sphingobacteriales</taxon>
        <taxon>Sphingobacteriaceae</taxon>
        <taxon>Mucilaginibacter</taxon>
    </lineage>
</organism>
<dbReference type="Proteomes" id="UP000199679">
    <property type="component" value="Chromosome I"/>
</dbReference>
<sequence length="310" mass="34398">MESDKKGIFEILKSLPIPEIIKTNAITAFAKGIGKIITSASGIPVAYFDSVANELQATSKARIALIEQASKEASKLFVTDSSLANRALSYFGDKIIGAQNNRESIANKVFNNLSAINISDSERSKEIDVDWLTMFWNLAETKTKEDVQEILAKILTMEIVKPTSISPNTLQLLTVLTSNIGDAFKRLCNISIDDGERCFVIHPNIFAFQKIGPLFDYDVSYDDLFELDGAGLIRSAETLMLNYSASEQPEFEEINFAGHNARLDISGLQLNLIQFTKSGRELRNLLDLSPNQAYLTALQNKVKDAFIYPI</sequence>
<evidence type="ECO:0000313" key="2">
    <source>
        <dbReference type="Proteomes" id="UP000199679"/>
    </source>
</evidence>
<dbReference type="AlphaFoldDB" id="A0A1H2ADM5"/>